<evidence type="ECO:0000313" key="7">
    <source>
        <dbReference type="Proteomes" id="UP000537039"/>
    </source>
</evidence>
<feature type="domain" description="RecQ helicase-like 5" evidence="4">
    <location>
        <begin position="234"/>
        <end position="416"/>
    </location>
</feature>
<accession>A0A7L0AXD3</accession>
<organism evidence="6 7">
    <name type="scientific">Ciconia maguari</name>
    <dbReference type="NCBI Taxonomy" id="52777"/>
    <lineage>
        <taxon>Eukaryota</taxon>
        <taxon>Metazoa</taxon>
        <taxon>Chordata</taxon>
        <taxon>Craniata</taxon>
        <taxon>Vertebrata</taxon>
        <taxon>Euteleostomi</taxon>
        <taxon>Archelosauria</taxon>
        <taxon>Archosauria</taxon>
        <taxon>Dinosauria</taxon>
        <taxon>Saurischia</taxon>
        <taxon>Theropoda</taxon>
        <taxon>Coelurosauria</taxon>
        <taxon>Aves</taxon>
        <taxon>Neognathae</taxon>
        <taxon>Neoaves</taxon>
        <taxon>Aequornithes</taxon>
        <taxon>Ciconiiformes</taxon>
        <taxon>Ciconiidae</taxon>
        <taxon>Ciconia</taxon>
    </lineage>
</organism>
<proteinExistence type="predicted"/>
<feature type="non-terminal residue" evidence="6">
    <location>
        <position position="607"/>
    </location>
</feature>
<keyword evidence="7" id="KW-1185">Reference proteome</keyword>
<comment type="subcellular location">
    <subcellularLocation>
        <location evidence="1">Nucleus</location>
    </subcellularLocation>
</comment>
<evidence type="ECO:0000313" key="6">
    <source>
        <dbReference type="EMBL" id="NXJ34911.1"/>
    </source>
</evidence>
<keyword evidence="6" id="KW-0378">Hydrolase</keyword>
<gene>
    <name evidence="6" type="primary">Recql5</name>
    <name evidence="6" type="ORF">CICMAG_R05009</name>
</gene>
<feature type="region of interest" description="Disordered" evidence="3">
    <location>
        <begin position="328"/>
        <end position="517"/>
    </location>
</feature>
<dbReference type="GO" id="GO:0006355">
    <property type="term" value="P:regulation of DNA-templated transcription"/>
    <property type="evidence" value="ECO:0007669"/>
    <property type="project" value="InterPro"/>
</dbReference>
<feature type="compositionally biased region" description="Low complexity" evidence="3">
    <location>
        <begin position="378"/>
        <end position="388"/>
    </location>
</feature>
<keyword evidence="2" id="KW-0539">Nucleus</keyword>
<protein>
    <submittedName>
        <fullName evidence="6">RECQ5 helicase</fullName>
    </submittedName>
</protein>
<reference evidence="6 7" key="1">
    <citation type="submission" date="2019-09" db="EMBL/GenBank/DDBJ databases">
        <title>Bird 10,000 Genomes (B10K) Project - Family phase.</title>
        <authorList>
            <person name="Zhang G."/>
        </authorList>
    </citation>
    <scope>NUCLEOTIDE SEQUENCE [LARGE SCALE GENOMIC DNA]</scope>
    <source>
        <strain evidence="6">B10K-DU-001-47</strain>
        <tissue evidence="6">Muscle</tissue>
    </source>
</reference>
<dbReference type="Pfam" id="PF06959">
    <property type="entry name" value="RecQ5"/>
    <property type="match status" value="1"/>
</dbReference>
<feature type="compositionally biased region" description="Basic and acidic residues" evidence="3">
    <location>
        <begin position="434"/>
        <end position="451"/>
    </location>
</feature>
<feature type="domain" description="Set2 Rpb1 interacting" evidence="5">
    <location>
        <begin position="527"/>
        <end position="596"/>
    </location>
</feature>
<dbReference type="GO" id="GO:0005694">
    <property type="term" value="C:chromosome"/>
    <property type="evidence" value="ECO:0007669"/>
    <property type="project" value="InterPro"/>
</dbReference>
<dbReference type="GO" id="GO:0004386">
    <property type="term" value="F:helicase activity"/>
    <property type="evidence" value="ECO:0007669"/>
    <property type="project" value="UniProtKB-KW"/>
</dbReference>
<evidence type="ECO:0000256" key="1">
    <source>
        <dbReference type="ARBA" id="ARBA00004123"/>
    </source>
</evidence>
<sequence length="607" mass="67087">CRHAAIAKYFGDVTPPCNKCCDYCKNPGAVKRQLESLERCSNSWSKTCIGPTGSSWDSYDPELYEGGRRGCRGFCRYDEESSGNGDEANEEARKREWNNFYKKQMSLRKGKEPEKEDFVPPSADCPLKDAFSRRISKLTVKGREHCLKMLEEALSTNQKVPAAGGKRSDPHACAVELEYEAFRTSKMANSYKATVLKKVAEINKASKQGELFSVFGSGTGGNSSLEIKSGSLAEENFLPASQVYSFKPKRVGAGFTKKSSLFQTASELLKIQEESDAKPVRKEVDCPNGQDSSNCSLELDTRNPVLQKKETATKAICESAGIEVLLPEKKGEQSSPDTKVALWDSPTKKSKPSKKQQMLAEAAKKESQDISKFFSLPKGGSKAKSCSSAKEDGCSASTLPQVSSQSMCQEKSIPQENKDVSGEDVTGQSQAENGELRKTEVTLTEREEDFKTQQAAESELLQEETDVKSSPATKRLRTVAKSSILSQPESKSVGPTKKKVTFDPNLSQCDKEGTSKTVQPVTKGMSLKETADIVVKYLTPFYKGGKFASKDLFKGFARHLSHLLTEEQNPARKTVKEEAQRLIKEFFKTRVRCESETDWQELQSSES</sequence>
<dbReference type="InterPro" id="IPR010716">
    <property type="entry name" value="RECQ5"/>
</dbReference>
<evidence type="ECO:0000259" key="5">
    <source>
        <dbReference type="Pfam" id="PF08236"/>
    </source>
</evidence>
<comment type="caution">
    <text evidence="6">The sequence shown here is derived from an EMBL/GenBank/DDBJ whole genome shotgun (WGS) entry which is preliminary data.</text>
</comment>
<evidence type="ECO:0000256" key="2">
    <source>
        <dbReference type="ARBA" id="ARBA00023242"/>
    </source>
</evidence>
<feature type="compositionally biased region" description="Basic and acidic residues" evidence="3">
    <location>
        <begin position="274"/>
        <end position="285"/>
    </location>
</feature>
<dbReference type="Gene3D" id="6.10.250.3140">
    <property type="match status" value="1"/>
</dbReference>
<dbReference type="AlphaFoldDB" id="A0A7L0AXD3"/>
<name>A0A7L0AXD3_9AVES</name>
<keyword evidence="6" id="KW-0547">Nucleotide-binding</keyword>
<keyword evidence="6" id="KW-0067">ATP-binding</keyword>
<feature type="non-terminal residue" evidence="6">
    <location>
        <position position="1"/>
    </location>
</feature>
<feature type="region of interest" description="Disordered" evidence="3">
    <location>
        <begin position="274"/>
        <end position="298"/>
    </location>
</feature>
<dbReference type="EMBL" id="VXAE01005227">
    <property type="protein sequence ID" value="NXJ34911.1"/>
    <property type="molecule type" value="Genomic_DNA"/>
</dbReference>
<evidence type="ECO:0000256" key="3">
    <source>
        <dbReference type="SAM" id="MobiDB-lite"/>
    </source>
</evidence>
<dbReference type="Proteomes" id="UP000537039">
    <property type="component" value="Unassembled WGS sequence"/>
</dbReference>
<feature type="compositionally biased region" description="Polar residues" evidence="3">
    <location>
        <begin position="395"/>
        <end position="415"/>
    </location>
</feature>
<feature type="compositionally biased region" description="Polar residues" evidence="3">
    <location>
        <begin position="480"/>
        <end position="490"/>
    </location>
</feature>
<dbReference type="InterPro" id="IPR013257">
    <property type="entry name" value="SRI"/>
</dbReference>
<keyword evidence="6" id="KW-0347">Helicase</keyword>
<evidence type="ECO:0000259" key="4">
    <source>
        <dbReference type="Pfam" id="PF06959"/>
    </source>
</evidence>
<dbReference type="Pfam" id="PF08236">
    <property type="entry name" value="SRI"/>
    <property type="match status" value="1"/>
</dbReference>
<dbReference type="Gene3D" id="6.10.250.2460">
    <property type="match status" value="1"/>
</dbReference>